<dbReference type="InterPro" id="IPR034904">
    <property type="entry name" value="FSCA_dom_sf"/>
</dbReference>
<dbReference type="Pfam" id="PF01106">
    <property type="entry name" value="NifU"/>
    <property type="match status" value="1"/>
</dbReference>
<dbReference type="InterPro" id="IPR001075">
    <property type="entry name" value="NIF_FeS_clus_asmbl_NifU_C"/>
</dbReference>
<evidence type="ECO:0000259" key="2">
    <source>
        <dbReference type="Pfam" id="PF01106"/>
    </source>
</evidence>
<accession>A0ABP6LBJ0</accession>
<comment type="caution">
    <text evidence="3">The sequence shown here is derived from an EMBL/GenBank/DDBJ whole genome shotgun (WGS) entry which is preliminary data.</text>
</comment>
<evidence type="ECO:0000313" key="4">
    <source>
        <dbReference type="Proteomes" id="UP001501035"/>
    </source>
</evidence>
<name>A0ABP6LBJ0_9ACTN</name>
<feature type="domain" description="NIF system FeS cluster assembly NifU C-terminal" evidence="2">
    <location>
        <begin position="98"/>
        <end position="143"/>
    </location>
</feature>
<keyword evidence="4" id="KW-1185">Reference proteome</keyword>
<organism evidence="3 4">
    <name type="scientific">Gordonia defluvii</name>
    <dbReference type="NCBI Taxonomy" id="283718"/>
    <lineage>
        <taxon>Bacteria</taxon>
        <taxon>Bacillati</taxon>
        <taxon>Actinomycetota</taxon>
        <taxon>Actinomycetes</taxon>
        <taxon>Mycobacteriales</taxon>
        <taxon>Gordoniaceae</taxon>
        <taxon>Gordonia</taxon>
    </lineage>
</organism>
<dbReference type="SUPFAM" id="SSF117916">
    <property type="entry name" value="Fe-S cluster assembly (FSCA) domain-like"/>
    <property type="match status" value="1"/>
</dbReference>
<gene>
    <name evidence="3" type="ORF">GCM10010528_16720</name>
</gene>
<sequence length="178" mass="17756">MIRHSETVGAVDAPTPLRALFDAGVLVGVAVEPGRIVTYLGSERTAAADGPAIRTALFDVLSADGGWPAPDDGVSVAQAADAEVAAAVGAVLAGEFGAYTATHGGRVELLGVEDGQVRVALAGQCHGCAAADATVKQNLAARLATIPGFRGIVVAGEEPCPAGESRRSLLPLLGFGSS</sequence>
<evidence type="ECO:0000313" key="3">
    <source>
        <dbReference type="EMBL" id="GAA3036690.1"/>
    </source>
</evidence>
<comment type="function">
    <text evidence="1">May be involved in the formation or repair of [Fe-S] clusters present in iron-sulfur proteins.</text>
</comment>
<dbReference type="Proteomes" id="UP001501035">
    <property type="component" value="Unassembled WGS sequence"/>
</dbReference>
<dbReference type="Gene3D" id="3.30.300.130">
    <property type="entry name" value="Fe-S cluster assembly (FSCA)"/>
    <property type="match status" value="1"/>
</dbReference>
<evidence type="ECO:0000256" key="1">
    <source>
        <dbReference type="ARBA" id="ARBA00049958"/>
    </source>
</evidence>
<reference evidence="4" key="1">
    <citation type="journal article" date="2019" name="Int. J. Syst. Evol. Microbiol.">
        <title>The Global Catalogue of Microorganisms (GCM) 10K type strain sequencing project: providing services to taxonomists for standard genome sequencing and annotation.</title>
        <authorList>
            <consortium name="The Broad Institute Genomics Platform"/>
            <consortium name="The Broad Institute Genome Sequencing Center for Infectious Disease"/>
            <person name="Wu L."/>
            <person name="Ma J."/>
        </authorList>
    </citation>
    <scope>NUCLEOTIDE SEQUENCE [LARGE SCALE GENOMIC DNA]</scope>
    <source>
        <strain evidence="4">JCM 14234</strain>
    </source>
</reference>
<proteinExistence type="predicted"/>
<dbReference type="EMBL" id="BAAAVS010000023">
    <property type="protein sequence ID" value="GAA3036690.1"/>
    <property type="molecule type" value="Genomic_DNA"/>
</dbReference>
<protein>
    <recommendedName>
        <fullName evidence="2">NIF system FeS cluster assembly NifU C-terminal domain-containing protein</fullName>
    </recommendedName>
</protein>